<comment type="similarity">
    <text evidence="1">Belongs to the short-chain dehydrogenases/reductases (SDR) family.</text>
</comment>
<dbReference type="SMART" id="SM00822">
    <property type="entry name" value="PKS_KR"/>
    <property type="match status" value="1"/>
</dbReference>
<dbReference type="Proteomes" id="UP000246018">
    <property type="component" value="Unassembled WGS sequence"/>
</dbReference>
<dbReference type="PANTHER" id="PTHR44196">
    <property type="entry name" value="DEHYDROGENASE/REDUCTASE SDR FAMILY MEMBER 7B"/>
    <property type="match status" value="1"/>
</dbReference>
<dbReference type="EMBL" id="QDGZ01000013">
    <property type="protein sequence ID" value="PVG80797.1"/>
    <property type="molecule type" value="Genomic_DNA"/>
</dbReference>
<sequence length="260" mass="27124">MLLRARRRAPRVLRPEVSPGVSPDLSTEASTYATPSLALVTGAGSGIGRAVALALAARGHHVLALGRRAEPLRQLQQEAGGGVEPHPCDVTDPEAVPAVLALTRGRLDVVVAAAGTFARGTVVDQSAQVWEEQVRINLVGVHHTLQATIARMLSQNVVDATRGHVFTLNSGAGVRGFPGGSAYAAAKHGLRGLVESLREELAGQSVKLTDIVVSATVESEMSAGRQVPMIPADTVAHTVTACLDLGGLATWDRVDLAQLR</sequence>
<evidence type="ECO:0000256" key="2">
    <source>
        <dbReference type="ARBA" id="ARBA00023002"/>
    </source>
</evidence>
<organism evidence="4 5">
    <name type="scientific">Nocardioides gansuensis</name>
    <dbReference type="NCBI Taxonomy" id="2138300"/>
    <lineage>
        <taxon>Bacteria</taxon>
        <taxon>Bacillati</taxon>
        <taxon>Actinomycetota</taxon>
        <taxon>Actinomycetes</taxon>
        <taxon>Propionibacteriales</taxon>
        <taxon>Nocardioidaceae</taxon>
        <taxon>Nocardioides</taxon>
    </lineage>
</organism>
<evidence type="ECO:0000313" key="5">
    <source>
        <dbReference type="Proteomes" id="UP000246018"/>
    </source>
</evidence>
<comment type="caution">
    <text evidence="4">The sequence shown here is derived from an EMBL/GenBank/DDBJ whole genome shotgun (WGS) entry which is preliminary data.</text>
</comment>
<dbReference type="InterPro" id="IPR020904">
    <property type="entry name" value="Sc_DH/Rdtase_CS"/>
</dbReference>
<dbReference type="Gene3D" id="3.40.50.720">
    <property type="entry name" value="NAD(P)-binding Rossmann-like Domain"/>
    <property type="match status" value="1"/>
</dbReference>
<dbReference type="SUPFAM" id="SSF51735">
    <property type="entry name" value="NAD(P)-binding Rossmann-fold domains"/>
    <property type="match status" value="1"/>
</dbReference>
<dbReference type="CDD" id="cd05233">
    <property type="entry name" value="SDR_c"/>
    <property type="match status" value="1"/>
</dbReference>
<dbReference type="OrthoDB" id="335726at2"/>
<evidence type="ECO:0000256" key="1">
    <source>
        <dbReference type="ARBA" id="ARBA00006484"/>
    </source>
</evidence>
<protein>
    <recommendedName>
        <fullName evidence="3">Ketoreductase domain-containing protein</fullName>
    </recommendedName>
</protein>
<dbReference type="PRINTS" id="PR00081">
    <property type="entry name" value="GDHRDH"/>
</dbReference>
<keyword evidence="2" id="KW-0560">Oxidoreductase</keyword>
<gene>
    <name evidence="4" type="ORF">DDE18_21335</name>
</gene>
<keyword evidence="5" id="KW-1185">Reference proteome</keyword>
<dbReference type="GO" id="GO:0016020">
    <property type="term" value="C:membrane"/>
    <property type="evidence" value="ECO:0007669"/>
    <property type="project" value="TreeGrafter"/>
</dbReference>
<reference evidence="4 5" key="1">
    <citation type="submission" date="2018-04" db="EMBL/GenBank/DDBJ databases">
        <title>Genome of Nocardioides gansuensis WSJ-1.</title>
        <authorList>
            <person name="Wu S."/>
            <person name="Wang G."/>
        </authorList>
    </citation>
    <scope>NUCLEOTIDE SEQUENCE [LARGE SCALE GENOMIC DNA]</scope>
    <source>
        <strain evidence="4 5">WSJ-1</strain>
    </source>
</reference>
<dbReference type="PANTHER" id="PTHR44196:SF1">
    <property type="entry name" value="DEHYDROGENASE_REDUCTASE SDR FAMILY MEMBER 7B"/>
    <property type="match status" value="1"/>
</dbReference>
<dbReference type="GO" id="GO:0016491">
    <property type="term" value="F:oxidoreductase activity"/>
    <property type="evidence" value="ECO:0007669"/>
    <property type="project" value="UniProtKB-KW"/>
</dbReference>
<feature type="domain" description="Ketoreductase" evidence="3">
    <location>
        <begin position="36"/>
        <end position="212"/>
    </location>
</feature>
<dbReference type="Pfam" id="PF00106">
    <property type="entry name" value="adh_short"/>
    <property type="match status" value="1"/>
</dbReference>
<dbReference type="InterPro" id="IPR036291">
    <property type="entry name" value="NAD(P)-bd_dom_sf"/>
</dbReference>
<evidence type="ECO:0000313" key="4">
    <source>
        <dbReference type="EMBL" id="PVG80797.1"/>
    </source>
</evidence>
<evidence type="ECO:0000259" key="3">
    <source>
        <dbReference type="SMART" id="SM00822"/>
    </source>
</evidence>
<proteinExistence type="inferred from homology"/>
<dbReference type="InterPro" id="IPR002347">
    <property type="entry name" value="SDR_fam"/>
</dbReference>
<dbReference type="InterPro" id="IPR057326">
    <property type="entry name" value="KR_dom"/>
</dbReference>
<accession>A0A2T8F503</accession>
<name>A0A2T8F503_9ACTN</name>
<dbReference type="PROSITE" id="PS00061">
    <property type="entry name" value="ADH_SHORT"/>
    <property type="match status" value="1"/>
</dbReference>
<dbReference type="AlphaFoldDB" id="A0A2T8F503"/>